<proteinExistence type="predicted"/>
<dbReference type="AlphaFoldDB" id="A0A921QC77"/>
<reference evidence="1" key="2">
    <citation type="submission" date="2020-10" db="EMBL/GenBank/DDBJ databases">
        <authorList>
            <person name="Cooper E.A."/>
            <person name="Brenton Z.W."/>
            <person name="Flinn B.S."/>
            <person name="Jenkins J."/>
            <person name="Shu S."/>
            <person name="Flowers D."/>
            <person name="Luo F."/>
            <person name="Wang Y."/>
            <person name="Xia P."/>
            <person name="Barry K."/>
            <person name="Daum C."/>
            <person name="Lipzen A."/>
            <person name="Yoshinaga Y."/>
            <person name="Schmutz J."/>
            <person name="Saski C."/>
            <person name="Vermerris W."/>
            <person name="Kresovich S."/>
        </authorList>
    </citation>
    <scope>NUCLEOTIDE SEQUENCE</scope>
</reference>
<dbReference type="InterPro" id="IPR036259">
    <property type="entry name" value="MFS_trans_sf"/>
</dbReference>
<dbReference type="Gene3D" id="1.20.1250.20">
    <property type="entry name" value="MFS general substrate transporter like domains"/>
    <property type="match status" value="1"/>
</dbReference>
<organism evidence="1 2">
    <name type="scientific">Sorghum bicolor</name>
    <name type="common">Sorghum</name>
    <name type="synonym">Sorghum vulgare</name>
    <dbReference type="NCBI Taxonomy" id="4558"/>
    <lineage>
        <taxon>Eukaryota</taxon>
        <taxon>Viridiplantae</taxon>
        <taxon>Streptophyta</taxon>
        <taxon>Embryophyta</taxon>
        <taxon>Tracheophyta</taxon>
        <taxon>Spermatophyta</taxon>
        <taxon>Magnoliopsida</taxon>
        <taxon>Liliopsida</taxon>
        <taxon>Poales</taxon>
        <taxon>Poaceae</taxon>
        <taxon>PACMAD clade</taxon>
        <taxon>Panicoideae</taxon>
        <taxon>Andropogonodae</taxon>
        <taxon>Andropogoneae</taxon>
        <taxon>Sorghinae</taxon>
        <taxon>Sorghum</taxon>
    </lineage>
</organism>
<evidence type="ECO:0000313" key="1">
    <source>
        <dbReference type="EMBL" id="KAG0517626.1"/>
    </source>
</evidence>
<comment type="caution">
    <text evidence="1">The sequence shown here is derived from an EMBL/GenBank/DDBJ whole genome shotgun (WGS) entry which is preliminary data.</text>
</comment>
<dbReference type="EMBL" id="CM027688">
    <property type="protein sequence ID" value="KAG0517626.1"/>
    <property type="molecule type" value="Genomic_DNA"/>
</dbReference>
<evidence type="ECO:0000313" key="2">
    <source>
        <dbReference type="Proteomes" id="UP000807115"/>
    </source>
</evidence>
<protein>
    <submittedName>
        <fullName evidence="1">Uncharacterized protein</fullName>
    </submittedName>
</protein>
<dbReference type="Proteomes" id="UP000807115">
    <property type="component" value="Chromosome 9"/>
</dbReference>
<sequence length="170" mass="19045">MEEEAKQDTYTKDGSVDLRGQPALASQTGRWKACAFLVVNWTRACTYGCTNLLPYATGYESFERMAFYGVASNLVVYLTTQLREETVASVRNVNNWTGAVWMTPIVGAYIADTFLGRFWTFTISSLVYLADNHQAAYCWRRLCPAPILDAGDDHAGDRGESTTSSQRQKR</sequence>
<name>A0A921QC77_SORBI</name>
<accession>A0A921QC77</accession>
<reference evidence="1" key="1">
    <citation type="journal article" date="2019" name="BMC Genomics">
        <title>A new reference genome for Sorghum bicolor reveals high levels of sequence similarity between sweet and grain genotypes: implications for the genetics of sugar metabolism.</title>
        <authorList>
            <person name="Cooper E.A."/>
            <person name="Brenton Z.W."/>
            <person name="Flinn B.S."/>
            <person name="Jenkins J."/>
            <person name="Shu S."/>
            <person name="Flowers D."/>
            <person name="Luo F."/>
            <person name="Wang Y."/>
            <person name="Xia P."/>
            <person name="Barry K."/>
            <person name="Daum C."/>
            <person name="Lipzen A."/>
            <person name="Yoshinaga Y."/>
            <person name="Schmutz J."/>
            <person name="Saski C."/>
            <person name="Vermerris W."/>
            <person name="Kresovich S."/>
        </authorList>
    </citation>
    <scope>NUCLEOTIDE SEQUENCE</scope>
</reference>
<dbReference type="PANTHER" id="PTHR11654">
    <property type="entry name" value="OLIGOPEPTIDE TRANSPORTER-RELATED"/>
    <property type="match status" value="1"/>
</dbReference>
<gene>
    <name evidence="1" type="ORF">BDA96_09G105800</name>
</gene>